<evidence type="ECO:0000256" key="1">
    <source>
        <dbReference type="ARBA" id="ARBA00007699"/>
    </source>
</evidence>
<feature type="binding site" evidence="7">
    <location>
        <begin position="187"/>
        <end position="191"/>
    </location>
    <ligand>
        <name>GTP</name>
        <dbReference type="ChEBI" id="CHEBI:37565"/>
    </ligand>
</feature>
<keyword evidence="5 7" id="KW-0460">Magnesium</keyword>
<keyword evidence="2 7" id="KW-0963">Cytoplasm</keyword>
<dbReference type="EC" id="3.6.5.-" evidence="7"/>
<comment type="subcellular location">
    <subcellularLocation>
        <location evidence="7">Cytoplasm</location>
    </subcellularLocation>
</comment>
<dbReference type="PANTHER" id="PTHR11702:SF31">
    <property type="entry name" value="MITOCHONDRIAL RIBOSOME-ASSOCIATED GTPASE 2"/>
    <property type="match status" value="1"/>
</dbReference>
<protein>
    <recommendedName>
        <fullName evidence="7">GTPase Obg</fullName>
        <ecNumber evidence="7">3.6.5.-</ecNumber>
    </recommendedName>
    <alternativeName>
        <fullName evidence="7">GTP-binding protein Obg</fullName>
    </alternativeName>
</protein>
<comment type="cofactor">
    <cofactor evidence="7">
        <name>Mg(2+)</name>
        <dbReference type="ChEBI" id="CHEBI:18420"/>
    </cofactor>
</comment>
<dbReference type="PIRSF" id="PIRSF002401">
    <property type="entry name" value="GTP_bd_Obg/CgtA"/>
    <property type="match status" value="1"/>
</dbReference>
<dbReference type="GO" id="GO:0005737">
    <property type="term" value="C:cytoplasm"/>
    <property type="evidence" value="ECO:0007669"/>
    <property type="project" value="UniProtKB-SubCell"/>
</dbReference>
<dbReference type="Gene3D" id="3.40.50.300">
    <property type="entry name" value="P-loop containing nucleotide triphosphate hydrolases"/>
    <property type="match status" value="1"/>
</dbReference>
<feature type="domain" description="OBG-type G" evidence="8">
    <location>
        <begin position="156"/>
        <end position="318"/>
    </location>
</feature>
<evidence type="ECO:0000259" key="8">
    <source>
        <dbReference type="PROSITE" id="PS51710"/>
    </source>
</evidence>
<evidence type="ECO:0000256" key="6">
    <source>
        <dbReference type="ARBA" id="ARBA00023134"/>
    </source>
</evidence>
<dbReference type="PANTHER" id="PTHR11702">
    <property type="entry name" value="DEVELOPMENTALLY REGULATED GTP-BINDING PROTEIN-RELATED"/>
    <property type="match status" value="1"/>
</dbReference>
<dbReference type="GO" id="GO:0000287">
    <property type="term" value="F:magnesium ion binding"/>
    <property type="evidence" value="ECO:0007669"/>
    <property type="project" value="InterPro"/>
</dbReference>
<dbReference type="HAMAP" id="MF_01454">
    <property type="entry name" value="GTPase_Obg"/>
    <property type="match status" value="1"/>
</dbReference>
<keyword evidence="3 7" id="KW-0547">Nucleotide-binding</keyword>
<dbReference type="CDD" id="cd01898">
    <property type="entry name" value="Obg"/>
    <property type="match status" value="1"/>
</dbReference>
<dbReference type="PROSITE" id="PS51883">
    <property type="entry name" value="OBG"/>
    <property type="match status" value="1"/>
</dbReference>
<dbReference type="AlphaFoldDB" id="A0A1F6CNG1"/>
<dbReference type="NCBIfam" id="TIGR02729">
    <property type="entry name" value="Obg_CgtA"/>
    <property type="match status" value="1"/>
</dbReference>
<comment type="similarity">
    <text evidence="1 7">Belongs to the TRAFAC class OBG-HflX-like GTPase superfamily. OBG GTPase family.</text>
</comment>
<evidence type="ECO:0000256" key="3">
    <source>
        <dbReference type="ARBA" id="ARBA00022741"/>
    </source>
</evidence>
<keyword evidence="6 7" id="KW-0342">GTP-binding</keyword>
<dbReference type="Pfam" id="PF01926">
    <property type="entry name" value="MMR_HSR1"/>
    <property type="match status" value="1"/>
</dbReference>
<proteinExistence type="inferred from homology"/>
<evidence type="ECO:0000256" key="2">
    <source>
        <dbReference type="ARBA" id="ARBA00022490"/>
    </source>
</evidence>
<evidence type="ECO:0000256" key="7">
    <source>
        <dbReference type="HAMAP-Rule" id="MF_01454"/>
    </source>
</evidence>
<dbReference type="Pfam" id="PF01018">
    <property type="entry name" value="GTP1_OBG"/>
    <property type="match status" value="1"/>
</dbReference>
<feature type="binding site" evidence="7">
    <location>
        <position position="169"/>
    </location>
    <ligand>
        <name>Mg(2+)</name>
        <dbReference type="ChEBI" id="CHEBI:18420"/>
    </ligand>
</feature>
<dbReference type="InterPro" id="IPR014100">
    <property type="entry name" value="GTP-bd_Obg/CgtA"/>
</dbReference>
<dbReference type="GO" id="GO:0005525">
    <property type="term" value="F:GTP binding"/>
    <property type="evidence" value="ECO:0007669"/>
    <property type="project" value="UniProtKB-UniRule"/>
</dbReference>
<dbReference type="Proteomes" id="UP000178370">
    <property type="component" value="Unassembled WGS sequence"/>
</dbReference>
<comment type="caution">
    <text evidence="10">The sequence shown here is derived from an EMBL/GenBank/DDBJ whole genome shotgun (WGS) entry which is preliminary data.</text>
</comment>
<dbReference type="PROSITE" id="PS51710">
    <property type="entry name" value="G_OBG"/>
    <property type="match status" value="1"/>
</dbReference>
<dbReference type="FunFam" id="2.70.210.12:FF:000001">
    <property type="entry name" value="GTPase Obg"/>
    <property type="match status" value="1"/>
</dbReference>
<name>A0A1F6CNG1_9BACT</name>
<dbReference type="InterPro" id="IPR036726">
    <property type="entry name" value="GTP1_OBG_dom_sf"/>
</dbReference>
<dbReference type="InterPro" id="IPR045086">
    <property type="entry name" value="OBG_GTPase"/>
</dbReference>
<gene>
    <name evidence="7" type="primary">obg</name>
    <name evidence="10" type="ORF">A2763_02305</name>
</gene>
<feature type="binding site" evidence="7">
    <location>
        <position position="189"/>
    </location>
    <ligand>
        <name>Mg(2+)</name>
        <dbReference type="ChEBI" id="CHEBI:18420"/>
    </ligand>
</feature>
<comment type="subunit">
    <text evidence="7">Monomer.</text>
</comment>
<evidence type="ECO:0000256" key="5">
    <source>
        <dbReference type="ARBA" id="ARBA00022842"/>
    </source>
</evidence>
<dbReference type="SUPFAM" id="SSF82051">
    <property type="entry name" value="Obg GTP-binding protein N-terminal domain"/>
    <property type="match status" value="1"/>
</dbReference>
<dbReference type="InterPro" id="IPR006074">
    <property type="entry name" value="GTP1-OBG_CS"/>
</dbReference>
<dbReference type="InterPro" id="IPR006169">
    <property type="entry name" value="GTP1_OBG_dom"/>
</dbReference>
<feature type="binding site" evidence="7">
    <location>
        <begin position="162"/>
        <end position="169"/>
    </location>
    <ligand>
        <name>GTP</name>
        <dbReference type="ChEBI" id="CHEBI:37565"/>
    </ligand>
</feature>
<feature type="domain" description="Obg" evidence="9">
    <location>
        <begin position="1"/>
        <end position="155"/>
    </location>
</feature>
<dbReference type="STRING" id="1798482.A2763_02305"/>
<feature type="binding site" evidence="7">
    <location>
        <begin position="299"/>
        <end position="301"/>
    </location>
    <ligand>
        <name>GTP</name>
        <dbReference type="ChEBI" id="CHEBI:37565"/>
    </ligand>
</feature>
<comment type="function">
    <text evidence="7">An essential GTPase which binds GTP, GDP and possibly (p)ppGpp with moderate affinity, with high nucleotide exchange rates and a fairly low GTP hydrolysis rate. Plays a role in control of the cell cycle, stress response, ribosome biogenesis and in those bacteria that undergo differentiation, in morphogenesis control.</text>
</comment>
<accession>A0A1F6CNG1</accession>
<dbReference type="PRINTS" id="PR00326">
    <property type="entry name" value="GTP1OBG"/>
</dbReference>
<dbReference type="EMBL" id="MFKV01000007">
    <property type="protein sequence ID" value="OGG50733.1"/>
    <property type="molecule type" value="Genomic_DNA"/>
</dbReference>
<reference evidence="10 11" key="1">
    <citation type="journal article" date="2016" name="Nat. Commun.">
        <title>Thousands of microbial genomes shed light on interconnected biogeochemical processes in an aquifer system.</title>
        <authorList>
            <person name="Anantharaman K."/>
            <person name="Brown C.T."/>
            <person name="Hug L.A."/>
            <person name="Sharon I."/>
            <person name="Castelle C.J."/>
            <person name="Probst A.J."/>
            <person name="Thomas B.C."/>
            <person name="Singh A."/>
            <person name="Wilkins M.J."/>
            <person name="Karaoz U."/>
            <person name="Brodie E.L."/>
            <person name="Williams K.H."/>
            <person name="Hubbard S.S."/>
            <person name="Banfield J.F."/>
        </authorList>
    </citation>
    <scope>NUCLEOTIDE SEQUENCE [LARGE SCALE GENOMIC DNA]</scope>
</reference>
<dbReference type="NCBIfam" id="NF008956">
    <property type="entry name" value="PRK12299.1"/>
    <property type="match status" value="1"/>
</dbReference>
<dbReference type="PROSITE" id="PS00905">
    <property type="entry name" value="GTP1_OBG"/>
    <property type="match status" value="1"/>
</dbReference>
<feature type="binding site" evidence="7">
    <location>
        <begin position="204"/>
        <end position="207"/>
    </location>
    <ligand>
        <name>GTP</name>
        <dbReference type="ChEBI" id="CHEBI:37565"/>
    </ligand>
</feature>
<dbReference type="Gene3D" id="2.70.210.12">
    <property type="entry name" value="GTP1/OBG domain"/>
    <property type="match status" value="1"/>
</dbReference>
<dbReference type="GO" id="GO:0003924">
    <property type="term" value="F:GTPase activity"/>
    <property type="evidence" value="ECO:0007669"/>
    <property type="project" value="UniProtKB-UniRule"/>
</dbReference>
<dbReference type="InterPro" id="IPR031167">
    <property type="entry name" value="G_OBG"/>
</dbReference>
<keyword evidence="7" id="KW-0479">Metal-binding</keyword>
<sequence length="323" mass="34590">MLVDDVTVRLEAGAGGRGSVAFNKVRLALGPTGGDGGQGGSIYFEGVTDINALSRYAHRQPILAEKGKDGRGQFLDGRGGEDLLLQVPTGTMIINTQTGFAREIVKVGERMLAAGGGEGGRGNFKFRSSTNTSPKEYEDGKVGDRATYRLELRLIAHVGLVGLPNAGKSSLLNELTAAKSRVANYAFTTLEPHLGAYYELILADIPGLIEGASGGKGLGFKFLKHIERTKTIFHLVTSESDDPVRDYGVVRSELTSYSPALADKEEHIFLTKSDMVTPERIREIVASFAKLDKKVTPISVLDAESLKVVKAILNTIKDGLGKV</sequence>
<evidence type="ECO:0000256" key="4">
    <source>
        <dbReference type="ARBA" id="ARBA00022801"/>
    </source>
</evidence>
<evidence type="ECO:0000259" key="9">
    <source>
        <dbReference type="PROSITE" id="PS51883"/>
    </source>
</evidence>
<evidence type="ECO:0000313" key="10">
    <source>
        <dbReference type="EMBL" id="OGG50733.1"/>
    </source>
</evidence>
<dbReference type="SUPFAM" id="SSF52540">
    <property type="entry name" value="P-loop containing nucleoside triphosphate hydrolases"/>
    <property type="match status" value="1"/>
</dbReference>
<dbReference type="InterPro" id="IPR006073">
    <property type="entry name" value="GTP-bd"/>
</dbReference>
<organism evidence="10 11">
    <name type="scientific">Candidatus Kaiserbacteria bacterium RIFCSPHIGHO2_01_FULL_54_36</name>
    <dbReference type="NCBI Taxonomy" id="1798482"/>
    <lineage>
        <taxon>Bacteria</taxon>
        <taxon>Candidatus Kaiseribacteriota</taxon>
    </lineage>
</organism>
<feature type="binding site" evidence="7">
    <location>
        <begin position="271"/>
        <end position="274"/>
    </location>
    <ligand>
        <name>GTP</name>
        <dbReference type="ChEBI" id="CHEBI:37565"/>
    </ligand>
</feature>
<dbReference type="GO" id="GO:0042254">
    <property type="term" value="P:ribosome biogenesis"/>
    <property type="evidence" value="ECO:0007669"/>
    <property type="project" value="UniProtKB-UniRule"/>
</dbReference>
<evidence type="ECO:0000313" key="11">
    <source>
        <dbReference type="Proteomes" id="UP000178370"/>
    </source>
</evidence>
<dbReference type="InterPro" id="IPR027417">
    <property type="entry name" value="P-loop_NTPase"/>
</dbReference>
<keyword evidence="4 7" id="KW-0378">Hydrolase</keyword>